<dbReference type="InterPro" id="IPR010513">
    <property type="entry name" value="KEN_dom"/>
</dbReference>
<feature type="domain" description="Protein kinase" evidence="6">
    <location>
        <begin position="526"/>
        <end position="728"/>
    </location>
</feature>
<name>A0A485KX94_9STRA</name>
<dbReference type="PANTHER" id="PTHR24198">
    <property type="entry name" value="ANKYRIN REPEAT AND PROTEIN KINASE DOMAIN-CONTAINING PROTEIN"/>
    <property type="match status" value="1"/>
</dbReference>
<keyword evidence="1" id="KW-0677">Repeat</keyword>
<evidence type="ECO:0000259" key="6">
    <source>
        <dbReference type="SMART" id="SM00220"/>
    </source>
</evidence>
<feature type="repeat" description="ANK" evidence="5">
    <location>
        <begin position="116"/>
        <end position="148"/>
    </location>
</feature>
<dbReference type="Gene3D" id="1.25.40.20">
    <property type="entry name" value="Ankyrin repeat-containing domain"/>
    <property type="match status" value="3"/>
</dbReference>
<dbReference type="Gene3D" id="1.20.1440.180">
    <property type="entry name" value="KEN domain"/>
    <property type="match status" value="1"/>
</dbReference>
<keyword evidence="3" id="KW-0067">ATP-binding</keyword>
<dbReference type="Pfam" id="PF06479">
    <property type="entry name" value="Ribonuc_2-5A"/>
    <property type="match status" value="1"/>
</dbReference>
<dbReference type="PROSITE" id="PS50297">
    <property type="entry name" value="ANK_REP_REGION"/>
    <property type="match status" value="2"/>
</dbReference>
<dbReference type="Proteomes" id="UP000332933">
    <property type="component" value="Unassembled WGS sequence"/>
</dbReference>
<dbReference type="Gene3D" id="1.10.510.10">
    <property type="entry name" value="Transferase(Phosphotransferase) domain 1"/>
    <property type="match status" value="1"/>
</dbReference>
<dbReference type="GO" id="GO:0005737">
    <property type="term" value="C:cytoplasm"/>
    <property type="evidence" value="ECO:0007669"/>
    <property type="project" value="TreeGrafter"/>
</dbReference>
<evidence type="ECO:0000256" key="1">
    <source>
        <dbReference type="ARBA" id="ARBA00022737"/>
    </source>
</evidence>
<evidence type="ECO:0000313" key="7">
    <source>
        <dbReference type="EMBL" id="KAF0696162.1"/>
    </source>
</evidence>
<dbReference type="PROSITE" id="PS50088">
    <property type="entry name" value="ANK_REPEAT"/>
    <property type="match status" value="2"/>
</dbReference>
<dbReference type="GO" id="GO:0005524">
    <property type="term" value="F:ATP binding"/>
    <property type="evidence" value="ECO:0007669"/>
    <property type="project" value="UniProtKB-KW"/>
</dbReference>
<keyword evidence="9" id="KW-1185">Reference proteome</keyword>
<dbReference type="SMART" id="SM00220">
    <property type="entry name" value="S_TKc"/>
    <property type="match status" value="1"/>
</dbReference>
<organism evidence="8 9">
    <name type="scientific">Aphanomyces stellatus</name>
    <dbReference type="NCBI Taxonomy" id="120398"/>
    <lineage>
        <taxon>Eukaryota</taxon>
        <taxon>Sar</taxon>
        <taxon>Stramenopiles</taxon>
        <taxon>Oomycota</taxon>
        <taxon>Saprolegniomycetes</taxon>
        <taxon>Saprolegniales</taxon>
        <taxon>Verrucalvaceae</taxon>
        <taxon>Aphanomyces</taxon>
    </lineage>
</organism>
<accession>A0A485KX94</accession>
<feature type="repeat" description="ANK" evidence="5">
    <location>
        <begin position="347"/>
        <end position="379"/>
    </location>
</feature>
<dbReference type="SUPFAM" id="SSF56112">
    <property type="entry name" value="Protein kinase-like (PK-like)"/>
    <property type="match status" value="1"/>
</dbReference>
<evidence type="ECO:0000256" key="4">
    <source>
        <dbReference type="ARBA" id="ARBA00023043"/>
    </source>
</evidence>
<dbReference type="Pfam" id="PF12796">
    <property type="entry name" value="Ank_2"/>
    <property type="match status" value="3"/>
</dbReference>
<gene>
    <name evidence="8" type="primary">Aste57867_13078</name>
    <name evidence="7" type="ORF">As57867_013030</name>
    <name evidence="8" type="ORF">ASTE57867_13078</name>
</gene>
<dbReference type="GO" id="GO:0004672">
    <property type="term" value="F:protein kinase activity"/>
    <property type="evidence" value="ECO:0007669"/>
    <property type="project" value="InterPro"/>
</dbReference>
<evidence type="ECO:0000256" key="5">
    <source>
        <dbReference type="PROSITE-ProRule" id="PRU00023"/>
    </source>
</evidence>
<dbReference type="EMBL" id="CAADRA010005447">
    <property type="protein sequence ID" value="VFT89922.1"/>
    <property type="molecule type" value="Genomic_DNA"/>
</dbReference>
<dbReference type="InterPro" id="IPR002110">
    <property type="entry name" value="Ankyrin_rpt"/>
</dbReference>
<protein>
    <submittedName>
        <fullName evidence="8">Aste57867_13078 protein</fullName>
    </submittedName>
</protein>
<dbReference type="GO" id="GO:0004540">
    <property type="term" value="F:RNA nuclease activity"/>
    <property type="evidence" value="ECO:0007669"/>
    <property type="project" value="InterPro"/>
</dbReference>
<reference evidence="7" key="2">
    <citation type="submission" date="2019-06" db="EMBL/GenBank/DDBJ databases">
        <title>Genomics analysis of Aphanomyces spp. identifies a new class of oomycete effector associated with host adaptation.</title>
        <authorList>
            <person name="Gaulin E."/>
        </authorList>
    </citation>
    <scope>NUCLEOTIDE SEQUENCE</scope>
    <source>
        <strain evidence="7">CBS 578.67</strain>
    </source>
</reference>
<keyword evidence="2" id="KW-0547">Nucleotide-binding</keyword>
<dbReference type="SMART" id="SM00248">
    <property type="entry name" value="ANK"/>
    <property type="match status" value="7"/>
</dbReference>
<dbReference type="AlphaFoldDB" id="A0A485KX94"/>
<dbReference type="PANTHER" id="PTHR24198:SF165">
    <property type="entry name" value="ANKYRIN REPEAT-CONTAINING PROTEIN-RELATED"/>
    <property type="match status" value="1"/>
</dbReference>
<sequence>MARRQKRRLKVDLIRDNGASATKNQGDEHATRTAVEHARFLGQCRAGNMHVLDDAVLRRHDESPKTPPISTTTAAQDICDSDGNNALMLAASSGHLKLVQALHARGNFDLDRVNRHGDNALHLAAFQGHMAVVEWLEQHGVGIYCMDSDDDSDDDDLHPDSSLIFGFEGWNSQDAVRAMYLALVRRGDVACLETFAANVGHASFPWHATDEYLYNALHVATEANQLAMLRFLLASSSSTKLSLAATTNRRDTCLHLAATEGHLLLVQFLVPRLPPAAVLAQNAQKWDALDTACFYGHIDLAQWLVANTSLAPTTKSFALAVEGQRLDILEWLVTLPHAGRHLHEHAGGDSLLHTAATLRHVAICRVLLAHGADILAVDAEGCNVLHVVIGTQWLEGLELLVDCCPDDALALVDVTFAARHASPKLFAWLYSHLPSHAIQQAAFQAAKTHGRADLMAVCHNIHDRLAADMMRASLEDGTKSTPRSNPSLMTKEDEAPVIPAMPVDARGNATSTPINAVLSVDLDSPLSSIDDVFHGTHADWGVVLVRRTRKADGYVMRQLSQQLVRLDWSTSSAAVDGRALLRYVDCEEDETYLYLVHEHCRCTWTALLATERQSSSSQSLAMARDAVAAVAFLHHHGRVHGALTPESFFIDAAHRTKLLLGSTVRWGHAAAAAFADDIYDLGQCLAFALDNSTHGQLPPDAIDLLDRMTDVDPAARPALDVVALHPYFWTTDTKLAYIEATANDMTLDFQAVRLPYAAGWQAKLPPGLDVHRYRHYDTSSTLDLVRWVRNLKQHAGEQPPSVWQALGTSHHMPTTMAQKVLLVGDVVTACFPELVLLLWRHFGALE</sequence>
<dbReference type="InterPro" id="IPR036770">
    <property type="entry name" value="Ankyrin_rpt-contain_sf"/>
</dbReference>
<evidence type="ECO:0000313" key="8">
    <source>
        <dbReference type="EMBL" id="VFT89922.1"/>
    </source>
</evidence>
<dbReference type="OrthoDB" id="63989at2759"/>
<dbReference type="EMBL" id="VJMH01005426">
    <property type="protein sequence ID" value="KAF0696162.1"/>
    <property type="molecule type" value="Genomic_DNA"/>
</dbReference>
<dbReference type="SUPFAM" id="SSF48403">
    <property type="entry name" value="Ankyrin repeat"/>
    <property type="match status" value="1"/>
</dbReference>
<reference evidence="8 9" key="1">
    <citation type="submission" date="2019-03" db="EMBL/GenBank/DDBJ databases">
        <authorList>
            <person name="Gaulin E."/>
            <person name="Dumas B."/>
        </authorList>
    </citation>
    <scope>NUCLEOTIDE SEQUENCE [LARGE SCALE GENOMIC DNA]</scope>
    <source>
        <strain evidence="8">CBS 568.67</strain>
    </source>
</reference>
<keyword evidence="4 5" id="KW-0040">ANK repeat</keyword>
<evidence type="ECO:0000256" key="3">
    <source>
        <dbReference type="ARBA" id="ARBA00022840"/>
    </source>
</evidence>
<evidence type="ECO:0000313" key="9">
    <source>
        <dbReference type="Proteomes" id="UP000332933"/>
    </source>
</evidence>
<evidence type="ECO:0000256" key="2">
    <source>
        <dbReference type="ARBA" id="ARBA00022741"/>
    </source>
</evidence>
<proteinExistence type="predicted"/>
<dbReference type="GO" id="GO:0006397">
    <property type="term" value="P:mRNA processing"/>
    <property type="evidence" value="ECO:0007669"/>
    <property type="project" value="InterPro"/>
</dbReference>
<dbReference type="InterPro" id="IPR011009">
    <property type="entry name" value="Kinase-like_dom_sf"/>
</dbReference>
<dbReference type="InterPro" id="IPR038357">
    <property type="entry name" value="KEN_sf"/>
</dbReference>
<dbReference type="InterPro" id="IPR000719">
    <property type="entry name" value="Prot_kinase_dom"/>
</dbReference>